<organism evidence="1 2">
    <name type="scientific">Hymenobacter saemangeumensis</name>
    <dbReference type="NCBI Taxonomy" id="1084522"/>
    <lineage>
        <taxon>Bacteria</taxon>
        <taxon>Pseudomonadati</taxon>
        <taxon>Bacteroidota</taxon>
        <taxon>Cytophagia</taxon>
        <taxon>Cytophagales</taxon>
        <taxon>Hymenobacteraceae</taxon>
        <taxon>Hymenobacter</taxon>
    </lineage>
</organism>
<evidence type="ECO:0000313" key="1">
    <source>
        <dbReference type="EMBL" id="GAA4354761.1"/>
    </source>
</evidence>
<sequence length="76" mass="7801">MQATGELALLVGADRPRGGSQAWGQYIQGASGVSAQPGHGGDRPAVVAVAVSSVCKGLAAAKRILWPERLTWTNDS</sequence>
<keyword evidence="2" id="KW-1185">Reference proteome</keyword>
<gene>
    <name evidence="1" type="ORF">GCM10023185_16890</name>
</gene>
<protein>
    <submittedName>
        <fullName evidence="1">Uncharacterized protein</fullName>
    </submittedName>
</protein>
<evidence type="ECO:0000313" key="2">
    <source>
        <dbReference type="Proteomes" id="UP001501153"/>
    </source>
</evidence>
<dbReference type="InterPro" id="IPR023606">
    <property type="entry name" value="CoA-Trfase_III_dom_1_sf"/>
</dbReference>
<dbReference type="Proteomes" id="UP001501153">
    <property type="component" value="Unassembled WGS sequence"/>
</dbReference>
<comment type="caution">
    <text evidence="1">The sequence shown here is derived from an EMBL/GenBank/DDBJ whole genome shotgun (WGS) entry which is preliminary data.</text>
</comment>
<dbReference type="EMBL" id="BAABGZ010000017">
    <property type="protein sequence ID" value="GAA4354761.1"/>
    <property type="molecule type" value="Genomic_DNA"/>
</dbReference>
<reference evidence="2" key="1">
    <citation type="journal article" date="2019" name="Int. J. Syst. Evol. Microbiol.">
        <title>The Global Catalogue of Microorganisms (GCM) 10K type strain sequencing project: providing services to taxonomists for standard genome sequencing and annotation.</title>
        <authorList>
            <consortium name="The Broad Institute Genomics Platform"/>
            <consortium name="The Broad Institute Genome Sequencing Center for Infectious Disease"/>
            <person name="Wu L."/>
            <person name="Ma J."/>
        </authorList>
    </citation>
    <scope>NUCLEOTIDE SEQUENCE [LARGE SCALE GENOMIC DNA]</scope>
    <source>
        <strain evidence="2">JCM 17923</strain>
    </source>
</reference>
<proteinExistence type="predicted"/>
<name>A0ABP8IAY5_9BACT</name>
<dbReference type="SUPFAM" id="SSF89796">
    <property type="entry name" value="CoA-transferase family III (CaiB/BaiF)"/>
    <property type="match status" value="1"/>
</dbReference>
<accession>A0ABP8IAY5</accession>